<dbReference type="Gene3D" id="3.40.50.150">
    <property type="entry name" value="Vaccinia Virus protein VP39"/>
    <property type="match status" value="1"/>
</dbReference>
<gene>
    <name evidence="4" type="ORF">BHC47_08440</name>
</gene>
<sequence length="218" mass="24084">MDFNTARYNMVEQQIRPWDVLDFDLLDVLSDIPRERFVLPQQQEVAYTDQALGLANGGKMLEPKVVARMIQALKLNLTDTVVEIGTGSGYATAILAKMAGKVISVDIDAEQQQRAQLILSDMDYTNISYKTCDGLADKLPGAPFSAIYVGGSLPKLPDLLLDQLAEDGRMVAIIGEAPVMRAILFERQNNQLRETVLFETVAPALHSLEIPAPSQFKF</sequence>
<keyword evidence="4" id="KW-0489">Methyltransferase</keyword>
<dbReference type="Pfam" id="PF01135">
    <property type="entry name" value="PCMT"/>
    <property type="match status" value="1"/>
</dbReference>
<evidence type="ECO:0000256" key="2">
    <source>
        <dbReference type="ARBA" id="ARBA00013346"/>
    </source>
</evidence>
<evidence type="ECO:0000313" key="5">
    <source>
        <dbReference type="Proteomes" id="UP000231094"/>
    </source>
</evidence>
<organism evidence="4 5">
    <name type="scientific">Snodgrassella alvi</name>
    <dbReference type="NCBI Taxonomy" id="1196083"/>
    <lineage>
        <taxon>Bacteria</taxon>
        <taxon>Pseudomonadati</taxon>
        <taxon>Pseudomonadota</taxon>
        <taxon>Betaproteobacteria</taxon>
        <taxon>Neisseriales</taxon>
        <taxon>Neisseriaceae</taxon>
        <taxon>Snodgrassella</taxon>
    </lineage>
</organism>
<dbReference type="EMBL" id="MEIV01000075">
    <property type="protein sequence ID" value="PIT60757.1"/>
    <property type="molecule type" value="Genomic_DNA"/>
</dbReference>
<comment type="caution">
    <text evidence="4">The sequence shown here is derived from an EMBL/GenBank/DDBJ whole genome shotgun (WGS) entry which is preliminary data.</text>
</comment>
<accession>A0A1X0TAI9</accession>
<evidence type="ECO:0000313" key="4">
    <source>
        <dbReference type="EMBL" id="PIT60757.1"/>
    </source>
</evidence>
<dbReference type="GO" id="GO:0032259">
    <property type="term" value="P:methylation"/>
    <property type="evidence" value="ECO:0007669"/>
    <property type="project" value="UniProtKB-KW"/>
</dbReference>
<comment type="similarity">
    <text evidence="1">Belongs to the methyltransferase superfamily. L-isoaspartyl/D-aspartyl protein methyltransferase family.</text>
</comment>
<dbReference type="SUPFAM" id="SSF53335">
    <property type="entry name" value="S-adenosyl-L-methionine-dependent methyltransferases"/>
    <property type="match status" value="1"/>
</dbReference>
<dbReference type="Proteomes" id="UP000231094">
    <property type="component" value="Unassembled WGS sequence"/>
</dbReference>
<name>A0A1X0TAI9_9NEIS</name>
<dbReference type="InterPro" id="IPR000682">
    <property type="entry name" value="PCMT"/>
</dbReference>
<evidence type="ECO:0000256" key="1">
    <source>
        <dbReference type="ARBA" id="ARBA00005369"/>
    </source>
</evidence>
<dbReference type="CDD" id="cd02440">
    <property type="entry name" value="AdoMet_MTases"/>
    <property type="match status" value="1"/>
</dbReference>
<dbReference type="RefSeq" id="WP_037393349.1">
    <property type="nucleotide sequence ID" value="NZ_CP132374.1"/>
</dbReference>
<dbReference type="PANTHER" id="PTHR11579">
    <property type="entry name" value="PROTEIN-L-ISOASPARTATE O-METHYLTRANSFERASE"/>
    <property type="match status" value="1"/>
</dbReference>
<dbReference type="PANTHER" id="PTHR11579:SF18">
    <property type="entry name" value="PROTEIN-L-ISOASPARTATE O-METHYLTRANSFERASE"/>
    <property type="match status" value="1"/>
</dbReference>
<dbReference type="AlphaFoldDB" id="A0A1X0TAI9"/>
<keyword evidence="4" id="KW-0808">Transferase</keyword>
<dbReference type="GO" id="GO:0004719">
    <property type="term" value="F:protein-L-isoaspartate (D-aspartate) O-methyltransferase activity"/>
    <property type="evidence" value="ECO:0007669"/>
    <property type="project" value="InterPro"/>
</dbReference>
<proteinExistence type="inferred from homology"/>
<evidence type="ECO:0000256" key="3">
    <source>
        <dbReference type="ARBA" id="ARBA00030757"/>
    </source>
</evidence>
<protein>
    <recommendedName>
        <fullName evidence="2">Protein-L-isoaspartate O-methyltransferase</fullName>
    </recommendedName>
    <alternativeName>
        <fullName evidence="3">Protein L-isoaspartyl methyltransferase</fullName>
    </alternativeName>
</protein>
<reference evidence="4 5" key="1">
    <citation type="journal article" date="2017" name="MBio">
        <title>Type VI secretion-mediated competition in the bee gut microbiome.</title>
        <authorList>
            <person name="Steele M.I."/>
            <person name="Kwong W.K."/>
            <person name="Powell J.E."/>
            <person name="Whiteley M."/>
            <person name="Moran N.A."/>
        </authorList>
    </citation>
    <scope>NUCLEOTIDE SEQUENCE [LARGE SCALE GENOMIC DNA]</scope>
    <source>
        <strain evidence="4 5">PEB0171</strain>
    </source>
</reference>
<dbReference type="InterPro" id="IPR029063">
    <property type="entry name" value="SAM-dependent_MTases_sf"/>
</dbReference>
<dbReference type="GO" id="GO:0005737">
    <property type="term" value="C:cytoplasm"/>
    <property type="evidence" value="ECO:0007669"/>
    <property type="project" value="TreeGrafter"/>
</dbReference>